<dbReference type="EMBL" id="MFHT01000001">
    <property type="protein sequence ID" value="OGF78368.1"/>
    <property type="molecule type" value="Genomic_DNA"/>
</dbReference>
<evidence type="ECO:0000313" key="1">
    <source>
        <dbReference type="EMBL" id="OGF78368.1"/>
    </source>
</evidence>
<gene>
    <name evidence="1" type="ORF">A3F23_02015</name>
</gene>
<reference evidence="1 2" key="1">
    <citation type="journal article" date="2016" name="Nat. Commun.">
        <title>Thousands of microbial genomes shed light on interconnected biogeochemical processes in an aquifer system.</title>
        <authorList>
            <person name="Anantharaman K."/>
            <person name="Brown C.T."/>
            <person name="Hug L.A."/>
            <person name="Sharon I."/>
            <person name="Castelle C.J."/>
            <person name="Probst A.J."/>
            <person name="Thomas B.C."/>
            <person name="Singh A."/>
            <person name="Wilkins M.J."/>
            <person name="Karaoz U."/>
            <person name="Brodie E.L."/>
            <person name="Williams K.H."/>
            <person name="Hubbard S.S."/>
            <person name="Banfield J.F."/>
        </authorList>
    </citation>
    <scope>NUCLEOTIDE SEQUENCE [LARGE SCALE GENOMIC DNA]</scope>
</reference>
<sequence length="87" mass="10037">MSQGVLIHGKVVRGNPDLKTWVRFARQQSDEFALLFQDPVDGTWRILSTSKSEACLISMKESVAEEPENNRFFFKTCHWSEMNSIDD</sequence>
<protein>
    <submittedName>
        <fullName evidence="1">Uncharacterized protein</fullName>
    </submittedName>
</protein>
<comment type="caution">
    <text evidence="1">The sequence shown here is derived from an EMBL/GenBank/DDBJ whole genome shotgun (WGS) entry which is preliminary data.</text>
</comment>
<evidence type="ECO:0000313" key="2">
    <source>
        <dbReference type="Proteomes" id="UP000177723"/>
    </source>
</evidence>
<accession>A0A1F5WRT9</accession>
<organism evidence="1 2">
    <name type="scientific">Candidatus Giovannonibacteria bacterium RIFCSPHIGHO2_12_FULL_43_15</name>
    <dbReference type="NCBI Taxonomy" id="1798341"/>
    <lineage>
        <taxon>Bacteria</taxon>
        <taxon>Candidatus Giovannoniibacteriota</taxon>
    </lineage>
</organism>
<dbReference type="Proteomes" id="UP000177723">
    <property type="component" value="Unassembled WGS sequence"/>
</dbReference>
<proteinExistence type="predicted"/>
<name>A0A1F5WRT9_9BACT</name>
<dbReference type="AlphaFoldDB" id="A0A1F5WRT9"/>